<evidence type="ECO:0000313" key="2">
    <source>
        <dbReference type="Proteomes" id="UP000663722"/>
    </source>
</evidence>
<sequence>MHYSAQNLRQRVMVRALCVLTQGYWTTDRDSYILRKK</sequence>
<keyword evidence="2" id="KW-1185">Reference proteome</keyword>
<evidence type="ECO:0000313" key="1">
    <source>
        <dbReference type="EMBL" id="QTA84707.1"/>
    </source>
</evidence>
<reference evidence="1" key="1">
    <citation type="journal article" date="2021" name="Microb. Physiol.">
        <title>Proteogenomic Insights into the Physiology of Marine, Sulfate-Reducing, Filamentous Desulfonema limicola and Desulfonema magnum.</title>
        <authorList>
            <person name="Schnaars V."/>
            <person name="Wohlbrand L."/>
            <person name="Scheve S."/>
            <person name="Hinrichs C."/>
            <person name="Reinhardt R."/>
            <person name="Rabus R."/>
        </authorList>
    </citation>
    <scope>NUCLEOTIDE SEQUENCE</scope>
    <source>
        <strain evidence="1">4be13</strain>
    </source>
</reference>
<proteinExistence type="predicted"/>
<gene>
    <name evidence="1" type="ORF">dnm_007060</name>
</gene>
<dbReference type="Proteomes" id="UP000663722">
    <property type="component" value="Chromosome"/>
</dbReference>
<dbReference type="KEGG" id="dmm:dnm_007060"/>
<dbReference type="AlphaFoldDB" id="A0A975BFZ1"/>
<accession>A0A975BFZ1</accession>
<dbReference type="EMBL" id="CP061800">
    <property type="protein sequence ID" value="QTA84707.1"/>
    <property type="molecule type" value="Genomic_DNA"/>
</dbReference>
<protein>
    <submittedName>
        <fullName evidence="1">Uncharacterized protein</fullName>
    </submittedName>
</protein>
<name>A0A975BFZ1_9BACT</name>
<organism evidence="1 2">
    <name type="scientific">Desulfonema magnum</name>
    <dbReference type="NCBI Taxonomy" id="45655"/>
    <lineage>
        <taxon>Bacteria</taxon>
        <taxon>Pseudomonadati</taxon>
        <taxon>Thermodesulfobacteriota</taxon>
        <taxon>Desulfobacteria</taxon>
        <taxon>Desulfobacterales</taxon>
        <taxon>Desulfococcaceae</taxon>
        <taxon>Desulfonema</taxon>
    </lineage>
</organism>